<dbReference type="STRING" id="4155.A0A022Q8D4"/>
<dbReference type="AlphaFoldDB" id="A0A022Q8D4"/>
<dbReference type="InterPro" id="IPR041469">
    <property type="entry name" value="Subtilisin-like_FN3"/>
</dbReference>
<dbReference type="PhylomeDB" id="A0A022Q8D4"/>
<dbReference type="Pfam" id="PF17766">
    <property type="entry name" value="fn3_6"/>
    <property type="match status" value="1"/>
</dbReference>
<accession>A0A022Q8D4</accession>
<feature type="domain" description="Subtilisin-like protease fibronectin type-III" evidence="1">
    <location>
        <begin position="13"/>
        <end position="93"/>
    </location>
</feature>
<name>A0A022Q8D4_ERYGU</name>
<evidence type="ECO:0000313" key="3">
    <source>
        <dbReference type="Proteomes" id="UP000030748"/>
    </source>
</evidence>
<dbReference type="EMBL" id="KI632130">
    <property type="protein sequence ID" value="EYU24256.1"/>
    <property type="molecule type" value="Genomic_DNA"/>
</dbReference>
<gene>
    <name evidence="2" type="ORF">MIMGU_mgv1a021622mg</name>
</gene>
<keyword evidence="3" id="KW-1185">Reference proteome</keyword>
<organism evidence="2 3">
    <name type="scientific">Erythranthe guttata</name>
    <name type="common">Yellow monkey flower</name>
    <name type="synonym">Mimulus guttatus</name>
    <dbReference type="NCBI Taxonomy" id="4155"/>
    <lineage>
        <taxon>Eukaryota</taxon>
        <taxon>Viridiplantae</taxon>
        <taxon>Streptophyta</taxon>
        <taxon>Embryophyta</taxon>
        <taxon>Tracheophyta</taxon>
        <taxon>Spermatophyta</taxon>
        <taxon>Magnoliopsida</taxon>
        <taxon>eudicotyledons</taxon>
        <taxon>Gunneridae</taxon>
        <taxon>Pentapetalae</taxon>
        <taxon>asterids</taxon>
        <taxon>lamiids</taxon>
        <taxon>Lamiales</taxon>
        <taxon>Phrymaceae</taxon>
        <taxon>Erythranthe</taxon>
    </lineage>
</organism>
<evidence type="ECO:0000259" key="1">
    <source>
        <dbReference type="Pfam" id="PF17766"/>
    </source>
</evidence>
<dbReference type="Gene3D" id="2.60.40.2310">
    <property type="match status" value="1"/>
</dbReference>
<feature type="non-terminal residue" evidence="2">
    <location>
        <position position="95"/>
    </location>
</feature>
<protein>
    <recommendedName>
        <fullName evidence="1">Subtilisin-like protease fibronectin type-III domain-containing protein</fullName>
    </recommendedName>
</protein>
<evidence type="ECO:0000313" key="2">
    <source>
        <dbReference type="EMBL" id="EYU24256.1"/>
    </source>
</evidence>
<sequence>MNPTQALDHTPSDLNYPSITFLNLNKSFSISRTMTNVEVAESVYEEVVVPPIGSKVSGVPRKLEFNRVGQSIKFTVYFDVIAPSKDYVFRSLTSR</sequence>
<dbReference type="Proteomes" id="UP000030748">
    <property type="component" value="Unassembled WGS sequence"/>
</dbReference>
<reference evidence="2 3" key="1">
    <citation type="journal article" date="2013" name="Proc. Natl. Acad. Sci. U.S.A.">
        <title>Fine-scale variation in meiotic recombination in Mimulus inferred from population shotgun sequencing.</title>
        <authorList>
            <person name="Hellsten U."/>
            <person name="Wright K.M."/>
            <person name="Jenkins J."/>
            <person name="Shu S."/>
            <person name="Yuan Y."/>
            <person name="Wessler S.R."/>
            <person name="Schmutz J."/>
            <person name="Willis J.H."/>
            <person name="Rokhsar D.S."/>
        </authorList>
    </citation>
    <scope>NUCLEOTIDE SEQUENCE [LARGE SCALE GENOMIC DNA]</scope>
    <source>
        <strain evidence="3">cv. DUN x IM62</strain>
    </source>
</reference>
<proteinExistence type="predicted"/>